<feature type="compositionally biased region" description="Pro residues" evidence="1">
    <location>
        <begin position="435"/>
        <end position="444"/>
    </location>
</feature>
<evidence type="ECO:0000313" key="2">
    <source>
        <dbReference type="EMBL" id="KIH94068.1"/>
    </source>
</evidence>
<dbReference type="Proteomes" id="UP000031575">
    <property type="component" value="Unassembled WGS sequence"/>
</dbReference>
<organism evidence="2 3">
    <name type="scientific">Sporothrix brasiliensis 5110</name>
    <dbReference type="NCBI Taxonomy" id="1398154"/>
    <lineage>
        <taxon>Eukaryota</taxon>
        <taxon>Fungi</taxon>
        <taxon>Dikarya</taxon>
        <taxon>Ascomycota</taxon>
        <taxon>Pezizomycotina</taxon>
        <taxon>Sordariomycetes</taxon>
        <taxon>Sordariomycetidae</taxon>
        <taxon>Ophiostomatales</taxon>
        <taxon>Ophiostomataceae</taxon>
        <taxon>Sporothrix</taxon>
    </lineage>
</organism>
<name>A0A0C2FSS2_9PEZI</name>
<protein>
    <recommendedName>
        <fullName evidence="4">F-box domain-containing protein</fullName>
    </recommendedName>
</protein>
<dbReference type="RefSeq" id="XP_040622078.1">
    <property type="nucleotide sequence ID" value="XM_040764002.1"/>
</dbReference>
<comment type="caution">
    <text evidence="2">The sequence shown here is derived from an EMBL/GenBank/DDBJ whole genome shotgun (WGS) entry which is preliminary data.</text>
</comment>
<accession>A0A0C2FSS2</accession>
<gene>
    <name evidence="2" type="ORF">SPBR_05739</name>
</gene>
<dbReference type="EMBL" id="AWTV01000004">
    <property type="protein sequence ID" value="KIH94068.1"/>
    <property type="molecule type" value="Genomic_DNA"/>
</dbReference>
<proteinExistence type="predicted"/>
<dbReference type="CDD" id="cd09917">
    <property type="entry name" value="F-box_SF"/>
    <property type="match status" value="1"/>
</dbReference>
<dbReference type="AlphaFoldDB" id="A0A0C2FSS2"/>
<evidence type="ECO:0000256" key="1">
    <source>
        <dbReference type="SAM" id="MobiDB-lite"/>
    </source>
</evidence>
<sequence length="640" mass="70529">MDKLSFELLEQIIGHLSAGDALSLAKMSRRIRAACHSRLDPERYLQPTFKYARYLLAAMTDFGCVLSGSRALEYFVPGSIEHPRQSIGGPVSDWDFLVPCHKGSVFGMMDALARCGVRWQDPMAELFALVGKPAGSSAVIRAQSVMRILPSHLASDAPEAPSAEALALYRRLHSFVYVHTDAAARSWVSVEVVQDHPPASSEPGSNYAFEEILLQDMQYRGFHPHTGRPLTSEEVDGADIVPTGPEAYHDYGYAPNNTVHLINGFITPPGGLRQKVQLFQCHHDKHKASTPLEYIVDTYYATHVQCFISGWAAGHFYYDLARQKMSLAWHVPFGKAEKAEKELKTCIQKYRARGYRFFRPDVGELEMDRTYCAEYDDDLGCVRHDDSNPLFRNAVYTPKHTSFATAATPADVTRAFENIHIKPGPVGAGEGPRRWPSPPPPSPPRRSDTVLVGGTNPAPLTTVKTGRLSHEGYATLKRDGGRISSGKLGKTGTKLVRFHRLQAGLREATRTDIEAARAAPKLQDFYKTLEYLLCRFQFVTLERPVAAKLKLARAVPWGANDSFGSPKAAPSLSQALACASVGDDGDDLGARGAPPGTPTTRFDSARKEWSSYELLLLMTPTACNWNDCHASLGFSLPPQI</sequence>
<feature type="region of interest" description="Disordered" evidence="1">
    <location>
        <begin position="421"/>
        <end position="448"/>
    </location>
</feature>
<dbReference type="GeneID" id="63678923"/>
<evidence type="ECO:0008006" key="4">
    <source>
        <dbReference type="Google" id="ProtNLM"/>
    </source>
</evidence>
<reference evidence="2 3" key="1">
    <citation type="journal article" date="2014" name="BMC Genomics">
        <title>Comparative genomics of the major fungal agents of human and animal Sporotrichosis: Sporothrix schenckii and Sporothrix brasiliensis.</title>
        <authorList>
            <person name="Teixeira M.M."/>
            <person name="de Almeida L.G."/>
            <person name="Kubitschek-Barreira P."/>
            <person name="Alves F.L."/>
            <person name="Kioshima E.S."/>
            <person name="Abadio A.K."/>
            <person name="Fernandes L."/>
            <person name="Derengowski L.S."/>
            <person name="Ferreira K.S."/>
            <person name="Souza R.C."/>
            <person name="Ruiz J.C."/>
            <person name="de Andrade N.C."/>
            <person name="Paes H.C."/>
            <person name="Nicola A.M."/>
            <person name="Albuquerque P."/>
            <person name="Gerber A.L."/>
            <person name="Martins V.P."/>
            <person name="Peconick L.D."/>
            <person name="Neto A.V."/>
            <person name="Chaucanez C.B."/>
            <person name="Silva P.A."/>
            <person name="Cunha O.L."/>
            <person name="de Oliveira F.F."/>
            <person name="dos Santos T.C."/>
            <person name="Barros A.L."/>
            <person name="Soares M.A."/>
            <person name="de Oliveira L.M."/>
            <person name="Marini M.M."/>
            <person name="Villalobos-Duno H."/>
            <person name="Cunha M.M."/>
            <person name="de Hoog S."/>
            <person name="da Silveira J.F."/>
            <person name="Henrissat B."/>
            <person name="Nino-Vega G.A."/>
            <person name="Cisalpino P.S."/>
            <person name="Mora-Montes H.M."/>
            <person name="Almeida S.R."/>
            <person name="Stajich J.E."/>
            <person name="Lopes-Bezerra L.M."/>
            <person name="Vasconcelos A.T."/>
            <person name="Felipe M.S."/>
        </authorList>
    </citation>
    <scope>NUCLEOTIDE SEQUENCE [LARGE SCALE GENOMIC DNA]</scope>
    <source>
        <strain evidence="2 3">5110</strain>
    </source>
</reference>
<dbReference type="HOGENOM" id="CLU_483161_0_0_1"/>
<dbReference type="VEuPathDB" id="FungiDB:SPBR_05739"/>
<evidence type="ECO:0000313" key="3">
    <source>
        <dbReference type="Proteomes" id="UP000031575"/>
    </source>
</evidence>
<keyword evidence="3" id="KW-1185">Reference proteome</keyword>
<dbReference type="OrthoDB" id="4883757at2759"/>